<dbReference type="SUPFAM" id="SSF53474">
    <property type="entry name" value="alpha/beta-Hydrolases"/>
    <property type="match status" value="1"/>
</dbReference>
<dbReference type="GO" id="GO:0016020">
    <property type="term" value="C:membrane"/>
    <property type="evidence" value="ECO:0007669"/>
    <property type="project" value="TreeGrafter"/>
</dbReference>
<dbReference type="AlphaFoldDB" id="A0A0B9A371"/>
<dbReference type="PANTHER" id="PTHR43798">
    <property type="entry name" value="MONOACYLGLYCEROL LIPASE"/>
    <property type="match status" value="1"/>
</dbReference>
<feature type="domain" description="AB hydrolase-1" evidence="2">
    <location>
        <begin position="51"/>
        <end position="163"/>
    </location>
</feature>
<evidence type="ECO:0000256" key="1">
    <source>
        <dbReference type="ARBA" id="ARBA00022801"/>
    </source>
</evidence>
<dbReference type="InterPro" id="IPR000073">
    <property type="entry name" value="AB_hydrolase_1"/>
</dbReference>
<dbReference type="EMBL" id="JRVC01000021">
    <property type="protein sequence ID" value="KHS43790.1"/>
    <property type="molecule type" value="Genomic_DNA"/>
</dbReference>
<dbReference type="InterPro" id="IPR029058">
    <property type="entry name" value="AB_hydrolase_fold"/>
</dbReference>
<dbReference type="Gene3D" id="3.40.50.1820">
    <property type="entry name" value="alpha/beta hydrolase"/>
    <property type="match status" value="1"/>
</dbReference>
<keyword evidence="4" id="KW-1185">Reference proteome</keyword>
<dbReference type="GO" id="GO:0016787">
    <property type="term" value="F:hydrolase activity"/>
    <property type="evidence" value="ECO:0007669"/>
    <property type="project" value="UniProtKB-KW"/>
</dbReference>
<gene>
    <name evidence="3" type="ORF">NJ75_03609</name>
</gene>
<reference evidence="3 4" key="1">
    <citation type="submission" date="2014-10" db="EMBL/GenBank/DDBJ databases">
        <title>Draft genome sequence of Novosphingobium subterraneum DSM 12447.</title>
        <authorList>
            <person name="Gan H.M."/>
            <person name="Gan H.Y."/>
            <person name="Savka M.A."/>
        </authorList>
    </citation>
    <scope>NUCLEOTIDE SEQUENCE [LARGE SCALE GENOMIC DNA]</scope>
    <source>
        <strain evidence="3 4">DSM 12447</strain>
    </source>
</reference>
<feature type="domain" description="AB hydrolase-1" evidence="2">
    <location>
        <begin position="233"/>
        <end position="289"/>
    </location>
</feature>
<dbReference type="PATRIC" id="fig|48936.3.peg.3642"/>
<comment type="caution">
    <text evidence="3">The sequence shown here is derived from an EMBL/GenBank/DDBJ whole genome shotgun (WGS) entry which is preliminary data.</text>
</comment>
<evidence type="ECO:0000259" key="2">
    <source>
        <dbReference type="Pfam" id="PF00561"/>
    </source>
</evidence>
<accession>A0A0B9A371</accession>
<dbReference type="STRING" id="48936.NJ75_03609"/>
<evidence type="ECO:0000313" key="4">
    <source>
        <dbReference type="Proteomes" id="UP000031338"/>
    </source>
</evidence>
<keyword evidence="1 3" id="KW-0378">Hydrolase</keyword>
<sequence length="307" mass="34329">MTVNSGKESRGYFVKIAWENVMAAEGVIREEKITGRGLTSHTLLAGDPSKPAILLLHGAGPGAHAASNWYHLMPDLAENFFVIAPDLIGFGQSVIPDPWPDSVMGWIGTRVDQCFGLLEALGVKKAHVVGNSMGGALTLQMMSEEPDAIDKVVLMGSIGAPGPRTPELIRLLSFYSDPRYARYRQVMHSFAYDAEKFEGMEEIVENRYKIATDPGIMKTAVKMIDSMKNGIETLNMPPELLGKMPHEVLIFHGRQDRVVPLDTSLYLIQHLKHAELYVLDRSGHWSQLERWDVMRPMMEIHFGARRF</sequence>
<dbReference type="Proteomes" id="UP000031338">
    <property type="component" value="Unassembled WGS sequence"/>
</dbReference>
<dbReference type="Pfam" id="PF00561">
    <property type="entry name" value="Abhydrolase_1"/>
    <property type="match status" value="2"/>
</dbReference>
<dbReference type="PANTHER" id="PTHR43798:SF31">
    <property type="entry name" value="AB HYDROLASE SUPERFAMILY PROTEIN YCLE"/>
    <property type="match status" value="1"/>
</dbReference>
<evidence type="ECO:0000313" key="3">
    <source>
        <dbReference type="EMBL" id="KHS43790.1"/>
    </source>
</evidence>
<protein>
    <submittedName>
        <fullName evidence="3">Alpha/beta hydrolase</fullName>
    </submittedName>
</protein>
<dbReference type="InterPro" id="IPR050266">
    <property type="entry name" value="AB_hydrolase_sf"/>
</dbReference>
<name>A0A0B9A371_9SPHN</name>
<organism evidence="3 4">
    <name type="scientific">Novosphingobium subterraneum</name>
    <dbReference type="NCBI Taxonomy" id="48936"/>
    <lineage>
        <taxon>Bacteria</taxon>
        <taxon>Pseudomonadati</taxon>
        <taxon>Pseudomonadota</taxon>
        <taxon>Alphaproteobacteria</taxon>
        <taxon>Sphingomonadales</taxon>
        <taxon>Sphingomonadaceae</taxon>
        <taxon>Novosphingobium</taxon>
    </lineage>
</organism>
<proteinExistence type="predicted"/>
<dbReference type="PRINTS" id="PR00111">
    <property type="entry name" value="ABHYDROLASE"/>
</dbReference>